<dbReference type="CDD" id="cd18808">
    <property type="entry name" value="SF1_C_Upf1"/>
    <property type="match status" value="1"/>
</dbReference>
<evidence type="ECO:0000259" key="13">
    <source>
        <dbReference type="PROSITE" id="PS00028"/>
    </source>
</evidence>
<evidence type="ECO:0000256" key="3">
    <source>
        <dbReference type="ARBA" id="ARBA00012552"/>
    </source>
</evidence>
<dbReference type="EMBL" id="LSMT01000145">
    <property type="protein sequence ID" value="PFX25677.1"/>
    <property type="molecule type" value="Genomic_DNA"/>
</dbReference>
<dbReference type="FunFam" id="3.40.50.300:FF:000608">
    <property type="entry name" value="Mov10 RISC complex RNA helicase"/>
    <property type="match status" value="1"/>
</dbReference>
<dbReference type="InterPro" id="IPR049075">
    <property type="entry name" value="MOV-10_N"/>
</dbReference>
<dbReference type="InterPro" id="IPR013087">
    <property type="entry name" value="Znf_C2H2_type"/>
</dbReference>
<evidence type="ECO:0000256" key="4">
    <source>
        <dbReference type="ARBA" id="ARBA00022490"/>
    </source>
</evidence>
<dbReference type="Gene3D" id="3.40.50.300">
    <property type="entry name" value="P-loop containing nucleotide triphosphate hydrolases"/>
    <property type="match status" value="2"/>
</dbReference>
<comment type="subcellular location">
    <subcellularLocation>
        <location evidence="1">Cytoplasm</location>
        <location evidence="1">P-body</location>
    </subcellularLocation>
</comment>
<evidence type="ECO:0000256" key="6">
    <source>
        <dbReference type="ARBA" id="ARBA00022801"/>
    </source>
</evidence>
<dbReference type="InterPro" id="IPR049080">
    <property type="entry name" value="MOV-10-like_beta-barrel"/>
</dbReference>
<dbReference type="InterPro" id="IPR027417">
    <property type="entry name" value="P-loop_NTPase"/>
</dbReference>
<dbReference type="PANTHER" id="PTHR45418">
    <property type="entry name" value="CANCER/TESTIS ANTIGEN 55"/>
    <property type="match status" value="1"/>
</dbReference>
<dbReference type="GO" id="GO:0032574">
    <property type="term" value="F:5'-3' RNA helicase activity"/>
    <property type="evidence" value="ECO:0007669"/>
    <property type="project" value="InterPro"/>
</dbReference>
<protein>
    <recommendedName>
        <fullName evidence="3">RNA helicase</fullName>
        <ecNumber evidence="3">3.6.4.13</ecNumber>
    </recommendedName>
</protein>
<sequence length="927" mass="107121">MFLPDDGLSFKMFRRTLDDVKSVATTFIEFLGENGLKHEMPRSDLKSIFESRYRRKYNTPGVSFSSVLNALKYHLRQCQEIHGLVIFGSGEAAALRMLSLDVPEESSSDEEGEMYRRNPRCKICKRSFQDIAALANHLETVSHRQQNVLKNIRESVEKPALVLDKNGIMVTSEPPGDENGVIELNVGKGERGRINLVVDNAGTEEVKLKDITLLWKVNFFDYSDISAIGPDRGHLYAGKRSTFSIGCKNRREYGYSYVPVVLTFKKENGSEFHILRFLAVQIISDLFEELRPTTRYRTPSKAQKVPWDVKTTRGLALPPLRRDGLRMERLERYEVPPTVIAQQNRKGIREQLEKPLTFDSYKDRFRLLLQLEEIQMKNDIRFYDMKEVPGLAENRPSVLRGDRIYAYEHGVRQHRYEGIVHKVQLLNVKLGFDRSQIPFIKGKKFDIQFTFNRLTVQMEHRACERIAPEKRKEMRQVLFPQRESLVRRPEIDKRVDNRSFYDRNLNDEQKQAVQKILSGSSRPAPYLVFGPPGTGKTVTLVEAIKQVHNQIESSVILACAPENSAADLLAERLVAHVDKGKLFRMYAASRPWEFVSQPLKDAQVVNFDRVTREVYYPSKEELTENYRIIVSTLVTAGRLVSALFPRQHFTHIFIDEAGHATEPECIIPVADLLDPDNPRGGQLVLAGDPKQLGPILRNIMLNWEELPNKQFPMIFHAVYGKDEREENSPSFFNVTEVETVEFYLKKLLDDKERSKRLMHLKPEMVGIISPYKKQVQKIQKMIEKRRLGSGIKVGSVEEFQGQERRVIILSTVRSTNKDYLDMDKEFRLGFLDNPKRFNVAVTRAQALLIVIGNPDMLCMDGNWTRLLEYCNQNKAWVGAERKNEVENIANVLRKLHLYPVEYQSSEAEDSEVSQRQLQEQPEWLRRE</sequence>
<dbReference type="GO" id="GO:0000932">
    <property type="term" value="C:P-body"/>
    <property type="evidence" value="ECO:0007669"/>
    <property type="project" value="UniProtKB-SubCell"/>
</dbReference>
<dbReference type="InterPro" id="IPR047187">
    <property type="entry name" value="SF1_C_Upf1"/>
</dbReference>
<keyword evidence="9" id="KW-0694">RNA-binding</keyword>
<dbReference type="InterPro" id="IPR041677">
    <property type="entry name" value="DNA2/NAM7_AAA_11"/>
</dbReference>
<dbReference type="Pfam" id="PF21634">
    <property type="entry name" value="MOV-10_beta-barrel"/>
    <property type="match status" value="1"/>
</dbReference>
<dbReference type="OrthoDB" id="6513042at2759"/>
<evidence type="ECO:0000313" key="15">
    <source>
        <dbReference type="Proteomes" id="UP000225706"/>
    </source>
</evidence>
<gene>
    <name evidence="14" type="primary">MOV10</name>
    <name evidence="14" type="ORF">AWC38_SpisGene9700</name>
</gene>
<reference evidence="15" key="1">
    <citation type="journal article" date="2017" name="bioRxiv">
        <title>Comparative analysis of the genomes of Stylophora pistillata and Acropora digitifera provides evidence for extensive differences between species of corals.</title>
        <authorList>
            <person name="Voolstra C.R."/>
            <person name="Li Y."/>
            <person name="Liew Y.J."/>
            <person name="Baumgarten S."/>
            <person name="Zoccola D."/>
            <person name="Flot J.-F."/>
            <person name="Tambutte S."/>
            <person name="Allemand D."/>
            <person name="Aranda M."/>
        </authorList>
    </citation>
    <scope>NUCLEOTIDE SEQUENCE [LARGE SCALE GENOMIC DNA]</scope>
</reference>
<comment type="catalytic activity">
    <reaction evidence="11">
        <text>ATP + H2O = ADP + phosphate + H(+)</text>
        <dbReference type="Rhea" id="RHEA:13065"/>
        <dbReference type="ChEBI" id="CHEBI:15377"/>
        <dbReference type="ChEBI" id="CHEBI:15378"/>
        <dbReference type="ChEBI" id="CHEBI:30616"/>
        <dbReference type="ChEBI" id="CHEBI:43474"/>
        <dbReference type="ChEBI" id="CHEBI:456216"/>
        <dbReference type="EC" id="3.6.4.13"/>
    </reaction>
</comment>
<dbReference type="GO" id="GO:0005524">
    <property type="term" value="F:ATP binding"/>
    <property type="evidence" value="ECO:0007669"/>
    <property type="project" value="UniProtKB-KW"/>
</dbReference>
<dbReference type="AlphaFoldDB" id="A0A2B4SAR2"/>
<dbReference type="InterPro" id="IPR049077">
    <property type="entry name" value="MOV-10_Ig-like"/>
</dbReference>
<dbReference type="EC" id="3.6.4.13" evidence="3"/>
<dbReference type="Pfam" id="PF21633">
    <property type="entry name" value="MOV-10_Ig-like"/>
    <property type="match status" value="1"/>
</dbReference>
<name>A0A2B4SAR2_STYPI</name>
<dbReference type="GO" id="GO:0016787">
    <property type="term" value="F:hydrolase activity"/>
    <property type="evidence" value="ECO:0007669"/>
    <property type="project" value="UniProtKB-KW"/>
</dbReference>
<dbReference type="Proteomes" id="UP000225706">
    <property type="component" value="Unassembled WGS sequence"/>
</dbReference>
<dbReference type="InterPro" id="IPR026122">
    <property type="entry name" value="MOV-10/SDE3_DEXXQ/H-box"/>
</dbReference>
<dbReference type="Pfam" id="PF21632">
    <property type="entry name" value="MOV-10_N"/>
    <property type="match status" value="1"/>
</dbReference>
<feature type="domain" description="C2H2-type" evidence="13">
    <location>
        <begin position="121"/>
        <end position="143"/>
    </location>
</feature>
<keyword evidence="15" id="KW-1185">Reference proteome</keyword>
<evidence type="ECO:0000256" key="11">
    <source>
        <dbReference type="ARBA" id="ARBA00047984"/>
    </source>
</evidence>
<dbReference type="GO" id="GO:0003723">
    <property type="term" value="F:RNA binding"/>
    <property type="evidence" value="ECO:0007669"/>
    <property type="project" value="UniProtKB-KW"/>
</dbReference>
<feature type="region of interest" description="Disordered" evidence="12">
    <location>
        <begin position="904"/>
        <end position="927"/>
    </location>
</feature>
<proteinExistence type="inferred from homology"/>
<evidence type="ECO:0000256" key="1">
    <source>
        <dbReference type="ARBA" id="ARBA00004201"/>
    </source>
</evidence>
<keyword evidence="5" id="KW-0547">Nucleotide-binding</keyword>
<keyword evidence="7 14" id="KW-0347">Helicase</keyword>
<evidence type="ECO:0000256" key="9">
    <source>
        <dbReference type="ARBA" id="ARBA00022884"/>
    </source>
</evidence>
<evidence type="ECO:0000256" key="8">
    <source>
        <dbReference type="ARBA" id="ARBA00022840"/>
    </source>
</evidence>
<dbReference type="GO" id="GO:0031047">
    <property type="term" value="P:regulatory ncRNA-mediated gene silencing"/>
    <property type="evidence" value="ECO:0007669"/>
    <property type="project" value="UniProtKB-KW"/>
</dbReference>
<evidence type="ECO:0000256" key="10">
    <source>
        <dbReference type="ARBA" id="ARBA00023158"/>
    </source>
</evidence>
<evidence type="ECO:0000256" key="5">
    <source>
        <dbReference type="ARBA" id="ARBA00022741"/>
    </source>
</evidence>
<accession>A0A2B4SAR2</accession>
<evidence type="ECO:0000256" key="2">
    <source>
        <dbReference type="ARBA" id="ARBA00005601"/>
    </source>
</evidence>
<keyword evidence="6" id="KW-0378">Hydrolase</keyword>
<keyword evidence="4" id="KW-0963">Cytoplasm</keyword>
<dbReference type="PROSITE" id="PS00028">
    <property type="entry name" value="ZINC_FINGER_C2H2_1"/>
    <property type="match status" value="1"/>
</dbReference>
<dbReference type="Pfam" id="PF13086">
    <property type="entry name" value="AAA_11"/>
    <property type="match status" value="2"/>
</dbReference>
<evidence type="ECO:0000256" key="12">
    <source>
        <dbReference type="SAM" id="MobiDB-lite"/>
    </source>
</evidence>
<dbReference type="PANTHER" id="PTHR45418:SF1">
    <property type="entry name" value="CANCER_TESTIS ANTIGEN 55"/>
    <property type="match status" value="1"/>
</dbReference>
<organism evidence="14 15">
    <name type="scientific">Stylophora pistillata</name>
    <name type="common">Smooth cauliflower coral</name>
    <dbReference type="NCBI Taxonomy" id="50429"/>
    <lineage>
        <taxon>Eukaryota</taxon>
        <taxon>Metazoa</taxon>
        <taxon>Cnidaria</taxon>
        <taxon>Anthozoa</taxon>
        <taxon>Hexacorallia</taxon>
        <taxon>Scleractinia</taxon>
        <taxon>Astrocoeniina</taxon>
        <taxon>Pocilloporidae</taxon>
        <taxon>Stylophora</taxon>
    </lineage>
</organism>
<dbReference type="CDD" id="cd18038">
    <property type="entry name" value="DEXXQc_Helz-like"/>
    <property type="match status" value="1"/>
</dbReference>
<comment type="caution">
    <text evidence="14">The sequence shown here is derived from an EMBL/GenBank/DDBJ whole genome shotgun (WGS) entry which is preliminary data.</text>
</comment>
<comment type="similarity">
    <text evidence="2">Belongs to the DNA2/NAM7 helicase family. SDE3 subfamily.</text>
</comment>
<dbReference type="SUPFAM" id="SSF52540">
    <property type="entry name" value="P-loop containing nucleoside triphosphate hydrolases"/>
    <property type="match status" value="1"/>
</dbReference>
<dbReference type="Pfam" id="PF13087">
    <property type="entry name" value="AAA_12"/>
    <property type="match status" value="1"/>
</dbReference>
<keyword evidence="10" id="KW-0943">RNA-mediated gene silencing</keyword>
<evidence type="ECO:0000256" key="7">
    <source>
        <dbReference type="ARBA" id="ARBA00022806"/>
    </source>
</evidence>
<evidence type="ECO:0000313" key="14">
    <source>
        <dbReference type="EMBL" id="PFX25677.1"/>
    </source>
</evidence>
<keyword evidence="8" id="KW-0067">ATP-binding</keyword>
<dbReference type="InterPro" id="IPR041679">
    <property type="entry name" value="DNA2/NAM7-like_C"/>
</dbReference>